<feature type="transmembrane region" description="Helical" evidence="1">
    <location>
        <begin position="95"/>
        <end position="116"/>
    </location>
</feature>
<dbReference type="Proteomes" id="UP000798488">
    <property type="component" value="Unassembled WGS sequence"/>
</dbReference>
<feature type="transmembrane region" description="Helical" evidence="1">
    <location>
        <begin position="122"/>
        <end position="145"/>
    </location>
</feature>
<evidence type="ECO:0000313" key="3">
    <source>
        <dbReference type="Proteomes" id="UP000798488"/>
    </source>
</evidence>
<dbReference type="Pfam" id="PF09578">
    <property type="entry name" value="Spore_YabQ"/>
    <property type="match status" value="1"/>
</dbReference>
<protein>
    <submittedName>
        <fullName evidence="2">Spore cortex protein YabQ</fullName>
    </submittedName>
</protein>
<dbReference type="NCBIfam" id="TIGR02893">
    <property type="entry name" value="spore_yabQ"/>
    <property type="match status" value="1"/>
</dbReference>
<sequence>MAEPVTSQFMVFLYTILTGMLAGFLYDVYAGLGSILRLKKIGTLLGDILYWVCSSVMVYALLLFYNQGEVRFFVLLGLGAGALCYFRLSRRRMRYLVIKTIELIIWLVNWLINILLYPIRLLYLIATFPFKIVGLFTCKICHIFIQIFKRLLPASTKLLFCRCQEWLSRALSRIKRKV</sequence>
<dbReference type="InterPro" id="IPR019074">
    <property type="entry name" value="YabQ"/>
</dbReference>
<feature type="transmembrane region" description="Helical" evidence="1">
    <location>
        <begin position="12"/>
        <end position="32"/>
    </location>
</feature>
<keyword evidence="1" id="KW-1133">Transmembrane helix</keyword>
<dbReference type="AlphaFoldDB" id="A0A9D2WSJ2"/>
<dbReference type="OrthoDB" id="1685240at2"/>
<accession>A0A9D2WSJ2</accession>
<keyword evidence="3" id="KW-1185">Reference proteome</keyword>
<dbReference type="EMBL" id="LSRS01000002">
    <property type="protein sequence ID" value="KAF1085822.1"/>
    <property type="molecule type" value="Genomic_DNA"/>
</dbReference>
<proteinExistence type="predicted"/>
<evidence type="ECO:0000313" key="2">
    <source>
        <dbReference type="EMBL" id="KAF1085822.1"/>
    </source>
</evidence>
<keyword evidence="1" id="KW-0812">Transmembrane</keyword>
<gene>
    <name evidence="2" type="ORF">SPSYN_00551</name>
</gene>
<keyword evidence="1" id="KW-0472">Membrane</keyword>
<reference evidence="2" key="1">
    <citation type="submission" date="2016-02" db="EMBL/GenBank/DDBJ databases">
        <title>Draft Genome Sequence of Sporotomaculum syntrophicum Strain FB, a Syntrophic Benzoate Degrader.</title>
        <authorList>
            <person name="Nobu M.K."/>
            <person name="Narihiro T."/>
            <person name="Qiu Y.-L."/>
            <person name="Ohashi A."/>
            <person name="Liu W.-T."/>
            <person name="Yuji S."/>
        </authorList>
    </citation>
    <scope>NUCLEOTIDE SEQUENCE</scope>
    <source>
        <strain evidence="2">FB</strain>
    </source>
</reference>
<feature type="transmembrane region" description="Helical" evidence="1">
    <location>
        <begin position="70"/>
        <end position="88"/>
    </location>
</feature>
<comment type="caution">
    <text evidence="2">The sequence shown here is derived from an EMBL/GenBank/DDBJ whole genome shotgun (WGS) entry which is preliminary data.</text>
</comment>
<evidence type="ECO:0000256" key="1">
    <source>
        <dbReference type="SAM" id="Phobius"/>
    </source>
</evidence>
<feature type="transmembrane region" description="Helical" evidence="1">
    <location>
        <begin position="44"/>
        <end position="64"/>
    </location>
</feature>
<organism evidence="2 3">
    <name type="scientific">Sporotomaculum syntrophicum</name>
    <dbReference type="NCBI Taxonomy" id="182264"/>
    <lineage>
        <taxon>Bacteria</taxon>
        <taxon>Bacillati</taxon>
        <taxon>Bacillota</taxon>
        <taxon>Clostridia</taxon>
        <taxon>Eubacteriales</taxon>
        <taxon>Desulfallaceae</taxon>
        <taxon>Sporotomaculum</taxon>
    </lineage>
</organism>
<name>A0A9D2WSJ2_9FIRM</name>